<dbReference type="CDD" id="cd20302">
    <property type="entry name" value="cupin_DAD"/>
    <property type="match status" value="1"/>
</dbReference>
<dbReference type="Gene3D" id="2.60.120.10">
    <property type="entry name" value="Jelly Rolls"/>
    <property type="match status" value="1"/>
</dbReference>
<dbReference type="EMBL" id="JZWI01000056">
    <property type="protein sequence ID" value="KLN52350.1"/>
    <property type="molecule type" value="Genomic_DNA"/>
</dbReference>
<proteinExistence type="predicted"/>
<comment type="caution">
    <text evidence="3">The sequence shown here is derived from an EMBL/GenBank/DDBJ whole genome shotgun (WGS) entry which is preliminary data.</text>
</comment>
<feature type="domain" description="ChrR-like cupin" evidence="2">
    <location>
        <begin position="31"/>
        <end position="125"/>
    </location>
</feature>
<evidence type="ECO:0000313" key="3">
    <source>
        <dbReference type="EMBL" id="KLN52350.1"/>
    </source>
</evidence>
<dbReference type="Proteomes" id="UP000035170">
    <property type="component" value="Unassembled WGS sequence"/>
</dbReference>
<evidence type="ECO:0000313" key="4">
    <source>
        <dbReference type="Proteomes" id="UP000035170"/>
    </source>
</evidence>
<dbReference type="InterPro" id="IPR014710">
    <property type="entry name" value="RmlC-like_jellyroll"/>
</dbReference>
<gene>
    <name evidence="3" type="ORF">VPARA_65590</name>
</gene>
<reference evidence="3 4" key="1">
    <citation type="submission" date="2015-03" db="EMBL/GenBank/DDBJ databases">
        <title>Genome sequence of Variovorax paradoxus TBEA6.</title>
        <authorList>
            <person name="Poehlein A."/>
            <person name="Schuldes J."/>
            <person name="Wuebbeler J.H."/>
            <person name="Hiessl S."/>
            <person name="Steinbuechel A."/>
            <person name="Daniel R."/>
        </authorList>
    </citation>
    <scope>NUCLEOTIDE SEQUENCE [LARGE SCALE GENOMIC DNA]</scope>
    <source>
        <strain evidence="3 4">TBEA6</strain>
    </source>
</reference>
<dbReference type="InterPro" id="IPR011051">
    <property type="entry name" value="RmlC_Cupin_sf"/>
</dbReference>
<accession>A0A0H2M5I4</accession>
<dbReference type="AlphaFoldDB" id="A0A0H2M5I4"/>
<dbReference type="Pfam" id="PF12973">
    <property type="entry name" value="Cupin_7"/>
    <property type="match status" value="1"/>
</dbReference>
<evidence type="ECO:0000256" key="1">
    <source>
        <dbReference type="SAM" id="MobiDB-lite"/>
    </source>
</evidence>
<keyword evidence="4" id="KW-1185">Reference proteome</keyword>
<dbReference type="PATRIC" id="fig|34073.19.peg.6757"/>
<dbReference type="SUPFAM" id="SSF51182">
    <property type="entry name" value="RmlC-like cupins"/>
    <property type="match status" value="1"/>
</dbReference>
<dbReference type="RefSeq" id="WP_021008600.1">
    <property type="nucleotide sequence ID" value="NZ_JZWI01000056.1"/>
</dbReference>
<organism evidence="3 4">
    <name type="scientific">Variovorax paradoxus</name>
    <dbReference type="NCBI Taxonomy" id="34073"/>
    <lineage>
        <taxon>Bacteria</taxon>
        <taxon>Pseudomonadati</taxon>
        <taxon>Pseudomonadota</taxon>
        <taxon>Betaproteobacteria</taxon>
        <taxon>Burkholderiales</taxon>
        <taxon>Comamonadaceae</taxon>
        <taxon>Variovorax</taxon>
    </lineage>
</organism>
<sequence>MPLDDSDSNPKTPYQYPNPPDALPEIVVPHAIPTDERLWVPQAENVWFRPLCLNASQGYWMNLLRVRKSGVLSRHRHPQAVHGFVLKGRWRYLEHDWEATEGSYVFEPPGETHTLYVPEDVEEMITYFQVNGVMYYTDPWGKGIGYEDVFTKIDMCRKHFDAVGLGADYVKQFIR</sequence>
<feature type="region of interest" description="Disordered" evidence="1">
    <location>
        <begin position="1"/>
        <end position="21"/>
    </location>
</feature>
<evidence type="ECO:0000259" key="2">
    <source>
        <dbReference type="Pfam" id="PF12973"/>
    </source>
</evidence>
<name>A0A0H2M5I4_VARPD</name>
<dbReference type="InterPro" id="IPR025979">
    <property type="entry name" value="ChrR-like_cupin_dom"/>
</dbReference>
<protein>
    <submittedName>
        <fullName evidence="3">ChrR cupin-like domain protein</fullName>
    </submittedName>
</protein>